<keyword evidence="1" id="KW-0812">Transmembrane</keyword>
<keyword evidence="2" id="KW-0503">Monooxygenase</keyword>
<accession>A0A921NS24</accession>
<feature type="transmembrane region" description="Helical" evidence="1">
    <location>
        <begin position="205"/>
        <end position="224"/>
    </location>
</feature>
<dbReference type="GO" id="GO:0016020">
    <property type="term" value="C:membrane"/>
    <property type="evidence" value="ECO:0007669"/>
    <property type="project" value="InterPro"/>
</dbReference>
<feature type="transmembrane region" description="Helical" evidence="1">
    <location>
        <begin position="144"/>
        <end position="164"/>
    </location>
</feature>
<evidence type="ECO:0000256" key="1">
    <source>
        <dbReference type="SAM" id="Phobius"/>
    </source>
</evidence>
<feature type="transmembrane region" description="Helical" evidence="1">
    <location>
        <begin position="35"/>
        <end position="54"/>
    </location>
</feature>
<dbReference type="GO" id="GO:0010468">
    <property type="term" value="P:regulation of gene expression"/>
    <property type="evidence" value="ECO:0007669"/>
    <property type="project" value="InterPro"/>
</dbReference>
<feature type="transmembrane region" description="Helical" evidence="1">
    <location>
        <begin position="236"/>
        <end position="255"/>
    </location>
</feature>
<dbReference type="EMBL" id="APKE01000010">
    <property type="protein sequence ID" value="KAF0676850.1"/>
    <property type="molecule type" value="Genomic_DNA"/>
</dbReference>
<dbReference type="Proteomes" id="UP000698242">
    <property type="component" value="Unassembled WGS sequence"/>
</dbReference>
<protein>
    <submittedName>
        <fullName evidence="2">Ammonia monooxygenase</fullName>
    </submittedName>
</protein>
<proteinExistence type="predicted"/>
<dbReference type="PIRSF" id="PIRSF038991">
    <property type="entry name" value="Protein_AbrB"/>
    <property type="match status" value="1"/>
</dbReference>
<feature type="transmembrane region" description="Helical" evidence="1">
    <location>
        <begin position="176"/>
        <end position="199"/>
    </location>
</feature>
<dbReference type="AlphaFoldDB" id="A0A921NS24"/>
<feature type="transmembrane region" description="Helical" evidence="1">
    <location>
        <begin position="12"/>
        <end position="29"/>
    </location>
</feature>
<evidence type="ECO:0000313" key="2">
    <source>
        <dbReference type="EMBL" id="KAF0676850.1"/>
    </source>
</evidence>
<dbReference type="Pfam" id="PF05145">
    <property type="entry name" value="AbrB"/>
    <property type="match status" value="1"/>
</dbReference>
<comment type="caution">
    <text evidence="2">The sequence shown here is derived from an EMBL/GenBank/DDBJ whole genome shotgun (WGS) entry which is preliminary data.</text>
</comment>
<sequence length="351" mass="35651">MPRPPLPPFARIALTAVVAGIGTLAFHATGLPLPFLFGPMCACLLSALIGLPLQGFGQVSVAGRTILGVAVGASITPAVLARLPEMAVSIALVPIFIAVIGAVGVPFFRRVWGFDGATAYYAAMPGGLQDMVIFGIEAGGDARALSLIHATRVLFIVTLAPVLLTQLYGSSLSNPIGAPVAALPLVELALMAAAAWIGWKGGERIGLFGASILGPMIVTAALALSGLVHSRPPAEAILVAQFLIGCGIGVHFVGVTMRELGRDVAAGAAYVVVLAALAAMVSSLVTWLDLAEGVDAFLAFAPGGQAEMTVLAIVAGADLGYVIAHHLTRIVLVITGAPVIAGIKRRAGPRG</sequence>
<feature type="transmembrane region" description="Helical" evidence="1">
    <location>
        <begin position="61"/>
        <end position="80"/>
    </location>
</feature>
<keyword evidence="1" id="KW-0472">Membrane</keyword>
<dbReference type="InterPro" id="IPR007820">
    <property type="entry name" value="AbrB_fam"/>
</dbReference>
<dbReference type="PANTHER" id="PTHR38457:SF1">
    <property type="entry name" value="REGULATOR ABRB-RELATED"/>
    <property type="match status" value="1"/>
</dbReference>
<name>A0A921NS24_9RHOB</name>
<feature type="transmembrane region" description="Helical" evidence="1">
    <location>
        <begin position="86"/>
        <end position="108"/>
    </location>
</feature>
<gene>
    <name evidence="2" type="ORF">PMES_00646</name>
</gene>
<feature type="transmembrane region" description="Helical" evidence="1">
    <location>
        <begin position="267"/>
        <end position="290"/>
    </location>
</feature>
<keyword evidence="1" id="KW-1133">Transmembrane helix</keyword>
<dbReference type="RefSeq" id="WP_159964073.1">
    <property type="nucleotide sequence ID" value="NZ_APKE01000010.1"/>
</dbReference>
<keyword evidence="3" id="KW-1185">Reference proteome</keyword>
<reference evidence="2" key="1">
    <citation type="submission" date="2013-03" db="EMBL/GenBank/DDBJ databases">
        <title>Genome Sequence of the Profundibacterium mesophilum strain KAUST100406-0324T from Red Sea, a novel genus in the family Rhodobacteraceae.</title>
        <authorList>
            <person name="Essack M."/>
            <person name="Alam I."/>
            <person name="Lafi F."/>
            <person name="Alawi W."/>
            <person name="Kamanu F."/>
            <person name="Al-Suwailem A."/>
            <person name="Lee O.O."/>
            <person name="Xu Y."/>
            <person name="Bajic V."/>
            <person name="Qian P.-Y."/>
            <person name="Archer J."/>
        </authorList>
    </citation>
    <scope>NUCLEOTIDE SEQUENCE</scope>
    <source>
        <strain evidence="2">KAUST100406-0324</strain>
    </source>
</reference>
<dbReference type="GO" id="GO:0004497">
    <property type="term" value="F:monooxygenase activity"/>
    <property type="evidence" value="ECO:0007669"/>
    <property type="project" value="UniProtKB-KW"/>
</dbReference>
<dbReference type="OrthoDB" id="7157734at2"/>
<feature type="transmembrane region" description="Helical" evidence="1">
    <location>
        <begin position="323"/>
        <end position="343"/>
    </location>
</feature>
<evidence type="ECO:0000313" key="3">
    <source>
        <dbReference type="Proteomes" id="UP000698242"/>
    </source>
</evidence>
<keyword evidence="2" id="KW-0560">Oxidoreductase</keyword>
<dbReference type="PANTHER" id="PTHR38457">
    <property type="entry name" value="REGULATOR ABRB-RELATED"/>
    <property type="match status" value="1"/>
</dbReference>
<organism evidence="2 3">
    <name type="scientific">Profundibacterium mesophilum KAUST100406-0324</name>
    <dbReference type="NCBI Taxonomy" id="1037889"/>
    <lineage>
        <taxon>Bacteria</taxon>
        <taxon>Pseudomonadati</taxon>
        <taxon>Pseudomonadota</taxon>
        <taxon>Alphaproteobacteria</taxon>
        <taxon>Rhodobacterales</taxon>
        <taxon>Roseobacteraceae</taxon>
        <taxon>Profundibacterium</taxon>
    </lineage>
</organism>